<dbReference type="InterPro" id="IPR049163">
    <property type="entry name" value="Pif1-like_2B_dom"/>
</dbReference>
<dbReference type="EC" id="5.6.2.3" evidence="1"/>
<dbReference type="PANTHER" id="PTHR10492">
    <property type="match status" value="1"/>
</dbReference>
<evidence type="ECO:0000259" key="3">
    <source>
        <dbReference type="Pfam" id="PF21530"/>
    </source>
</evidence>
<dbReference type="GO" id="GO:0005524">
    <property type="term" value="F:ATP binding"/>
    <property type="evidence" value="ECO:0007669"/>
    <property type="project" value="UniProtKB-KW"/>
</dbReference>
<feature type="domain" description="DNA helicase Pif1-like 2B" evidence="3">
    <location>
        <begin position="225"/>
        <end position="271"/>
    </location>
</feature>
<name>A0A2K3LZ64_TRIPR</name>
<gene>
    <name evidence="4" type="ORF">L195_g039850</name>
</gene>
<sequence length="323" mass="35951">MRVVQKQKGGVFFLHGYGGTGKTFMWRTLASSLRSRAQIVFTVASSGIASLLLPSGKTAHSKFKIPVPSLDNSTCEIEHNDDYVGLLKQTKLIIWHEAPMAHRFTFEALERTLRDVMSSYKNSNTIFGGKIIVFGGDFKQILPVVPRVGDGKLAVPNDGYADIDIPKDLLILDYDDPIHAIVHSTYPNLIEHYKSANFLQSRAILASTTEVVDQINSYVLTLIPEFLNSLRTSGLPNHKITLKIGTPIMLMRNLDPSEGLCNGTRLIVTKLANHVIEARIISGKNNGGVLYIPKMKMSPSQSPWPFKLNRIYGFFQKCFSTLD</sequence>
<dbReference type="Gene3D" id="3.40.50.300">
    <property type="entry name" value="P-loop containing nucleotide triphosphate hydrolases"/>
    <property type="match status" value="1"/>
</dbReference>
<dbReference type="EMBL" id="ASHM01044940">
    <property type="protein sequence ID" value="PNX83802.1"/>
    <property type="molecule type" value="Genomic_DNA"/>
</dbReference>
<dbReference type="AlphaFoldDB" id="A0A2K3LZ64"/>
<dbReference type="PANTHER" id="PTHR10492:SF78">
    <property type="entry name" value="ATP-DEPENDENT DNA HELICASE"/>
    <property type="match status" value="1"/>
</dbReference>
<reference evidence="4 5" key="1">
    <citation type="journal article" date="2014" name="Am. J. Bot.">
        <title>Genome assembly and annotation for red clover (Trifolium pratense; Fabaceae).</title>
        <authorList>
            <person name="Istvanek J."/>
            <person name="Jaros M."/>
            <person name="Krenek A."/>
            <person name="Repkova J."/>
        </authorList>
    </citation>
    <scope>NUCLEOTIDE SEQUENCE [LARGE SCALE GENOMIC DNA]</scope>
    <source>
        <strain evidence="5">cv. Tatra</strain>
        <tissue evidence="4">Young leaves</tissue>
    </source>
</reference>
<comment type="caution">
    <text evidence="4">The sequence shown here is derived from an EMBL/GenBank/DDBJ whole genome shotgun (WGS) entry which is preliminary data.</text>
</comment>
<dbReference type="Pfam" id="PF21530">
    <property type="entry name" value="Pif1_2B_dom"/>
    <property type="match status" value="1"/>
</dbReference>
<keyword evidence="1" id="KW-0547">Nucleotide-binding</keyword>
<dbReference type="GO" id="GO:0006281">
    <property type="term" value="P:DNA repair"/>
    <property type="evidence" value="ECO:0007669"/>
    <property type="project" value="UniProtKB-KW"/>
</dbReference>
<dbReference type="Pfam" id="PF05970">
    <property type="entry name" value="PIF1"/>
    <property type="match status" value="1"/>
</dbReference>
<reference evidence="4 5" key="2">
    <citation type="journal article" date="2017" name="Front. Plant Sci.">
        <title>Gene Classification and Mining of Molecular Markers Useful in Red Clover (Trifolium pratense) Breeding.</title>
        <authorList>
            <person name="Istvanek J."/>
            <person name="Dluhosova J."/>
            <person name="Dluhos P."/>
            <person name="Patkova L."/>
            <person name="Nedelnik J."/>
            <person name="Repkova J."/>
        </authorList>
    </citation>
    <scope>NUCLEOTIDE SEQUENCE [LARGE SCALE GENOMIC DNA]</scope>
    <source>
        <strain evidence="5">cv. Tatra</strain>
        <tissue evidence="4">Young leaves</tissue>
    </source>
</reference>
<dbReference type="SUPFAM" id="SSF52540">
    <property type="entry name" value="P-loop containing nucleoside triphosphate hydrolases"/>
    <property type="match status" value="2"/>
</dbReference>
<keyword evidence="1" id="KW-0233">DNA recombination</keyword>
<evidence type="ECO:0000256" key="1">
    <source>
        <dbReference type="RuleBase" id="RU363044"/>
    </source>
</evidence>
<dbReference type="STRING" id="57577.A0A2K3LZ64"/>
<keyword evidence="1" id="KW-0227">DNA damage</keyword>
<proteinExistence type="inferred from homology"/>
<protein>
    <recommendedName>
        <fullName evidence="1">ATP-dependent DNA helicase</fullName>
        <ecNumber evidence="1">5.6.2.3</ecNumber>
    </recommendedName>
</protein>
<dbReference type="GO" id="GO:0000723">
    <property type="term" value="P:telomere maintenance"/>
    <property type="evidence" value="ECO:0007669"/>
    <property type="project" value="InterPro"/>
</dbReference>
<feature type="domain" description="DNA helicase Pif1-like DEAD-box helicase" evidence="2">
    <location>
        <begin position="4"/>
        <end position="147"/>
    </location>
</feature>
<accession>A0A2K3LZ64</accession>
<organism evidence="4 5">
    <name type="scientific">Trifolium pratense</name>
    <name type="common">Red clover</name>
    <dbReference type="NCBI Taxonomy" id="57577"/>
    <lineage>
        <taxon>Eukaryota</taxon>
        <taxon>Viridiplantae</taxon>
        <taxon>Streptophyta</taxon>
        <taxon>Embryophyta</taxon>
        <taxon>Tracheophyta</taxon>
        <taxon>Spermatophyta</taxon>
        <taxon>Magnoliopsida</taxon>
        <taxon>eudicotyledons</taxon>
        <taxon>Gunneridae</taxon>
        <taxon>Pentapetalae</taxon>
        <taxon>rosids</taxon>
        <taxon>fabids</taxon>
        <taxon>Fabales</taxon>
        <taxon>Fabaceae</taxon>
        <taxon>Papilionoideae</taxon>
        <taxon>50 kb inversion clade</taxon>
        <taxon>NPAAA clade</taxon>
        <taxon>Hologalegina</taxon>
        <taxon>IRL clade</taxon>
        <taxon>Trifolieae</taxon>
        <taxon>Trifolium</taxon>
    </lineage>
</organism>
<dbReference type="Proteomes" id="UP000236291">
    <property type="component" value="Unassembled WGS sequence"/>
</dbReference>
<dbReference type="InterPro" id="IPR010285">
    <property type="entry name" value="DNA_helicase_pif1-like_DEAD"/>
</dbReference>
<evidence type="ECO:0000313" key="4">
    <source>
        <dbReference type="EMBL" id="PNX83802.1"/>
    </source>
</evidence>
<dbReference type="GO" id="GO:0006310">
    <property type="term" value="P:DNA recombination"/>
    <property type="evidence" value="ECO:0007669"/>
    <property type="project" value="UniProtKB-KW"/>
</dbReference>
<dbReference type="GO" id="GO:0043139">
    <property type="term" value="F:5'-3' DNA helicase activity"/>
    <property type="evidence" value="ECO:0007669"/>
    <property type="project" value="UniProtKB-EC"/>
</dbReference>
<keyword evidence="1" id="KW-0234">DNA repair</keyword>
<keyword evidence="1" id="KW-0067">ATP-binding</keyword>
<comment type="catalytic activity">
    <reaction evidence="1">
        <text>ATP + H2O = ADP + phosphate + H(+)</text>
        <dbReference type="Rhea" id="RHEA:13065"/>
        <dbReference type="ChEBI" id="CHEBI:15377"/>
        <dbReference type="ChEBI" id="CHEBI:15378"/>
        <dbReference type="ChEBI" id="CHEBI:30616"/>
        <dbReference type="ChEBI" id="CHEBI:43474"/>
        <dbReference type="ChEBI" id="CHEBI:456216"/>
        <dbReference type="EC" id="5.6.2.3"/>
    </reaction>
</comment>
<comment type="similarity">
    <text evidence="1">Belongs to the helicase family.</text>
</comment>
<comment type="cofactor">
    <cofactor evidence="1">
        <name>Mg(2+)</name>
        <dbReference type="ChEBI" id="CHEBI:18420"/>
    </cofactor>
</comment>
<keyword evidence="1 4" id="KW-0347">Helicase</keyword>
<keyword evidence="1" id="KW-0378">Hydrolase</keyword>
<evidence type="ECO:0000313" key="5">
    <source>
        <dbReference type="Proteomes" id="UP000236291"/>
    </source>
</evidence>
<evidence type="ECO:0000259" key="2">
    <source>
        <dbReference type="Pfam" id="PF05970"/>
    </source>
</evidence>
<dbReference type="InterPro" id="IPR027417">
    <property type="entry name" value="P-loop_NTPase"/>
</dbReference>
<dbReference type="GO" id="GO:0016887">
    <property type="term" value="F:ATP hydrolysis activity"/>
    <property type="evidence" value="ECO:0007669"/>
    <property type="project" value="RHEA"/>
</dbReference>